<dbReference type="Pfam" id="PF07705">
    <property type="entry name" value="CARDB"/>
    <property type="match status" value="1"/>
</dbReference>
<protein>
    <submittedName>
        <fullName evidence="4">Hypotheical conserved protein</fullName>
    </submittedName>
</protein>
<dbReference type="InterPro" id="IPR011635">
    <property type="entry name" value="CARDB"/>
</dbReference>
<name>U2YRZ0_9EURY</name>
<feature type="compositionally biased region" description="Low complexity" evidence="1">
    <location>
        <begin position="363"/>
        <end position="376"/>
    </location>
</feature>
<dbReference type="Gene3D" id="2.60.40.10">
    <property type="entry name" value="Immunoglobulins"/>
    <property type="match status" value="1"/>
</dbReference>
<dbReference type="Proteomes" id="UP000016986">
    <property type="component" value="Unassembled WGS sequence"/>
</dbReference>
<gene>
    <name evidence="4" type="ORF">MBEHAL_0262</name>
</gene>
<reference evidence="4 5" key="1">
    <citation type="submission" date="2013-09" db="EMBL/GenBank/DDBJ databases">
        <title>Whole genome sequencing of Halarchaeum acidiphilum strain MH1-52-1.</title>
        <authorList>
            <person name="Shimane Y."/>
            <person name="Minegishi H."/>
            <person name="Nishi S."/>
            <person name="Echigo A."/>
            <person name="Shuto A."/>
            <person name="Konishi M."/>
            <person name="Ito T."/>
            <person name="Ohkuma M."/>
            <person name="Ohta Y."/>
            <person name="Nagano Y."/>
            <person name="Tsubouchi T."/>
            <person name="Mori K."/>
            <person name="Usui K."/>
            <person name="Kamekura M."/>
            <person name="Usami R."/>
            <person name="Takaki Y."/>
            <person name="Hatada Y."/>
        </authorList>
    </citation>
    <scope>NUCLEOTIDE SEQUENCE [LARGE SCALE GENOMIC DNA]</scope>
    <source>
        <strain evidence="4 5">JCM 16109</strain>
    </source>
</reference>
<evidence type="ECO:0000256" key="2">
    <source>
        <dbReference type="SAM" id="Phobius"/>
    </source>
</evidence>
<feature type="transmembrane region" description="Helical" evidence="2">
    <location>
        <begin position="391"/>
        <end position="410"/>
    </location>
</feature>
<keyword evidence="2" id="KW-0472">Membrane</keyword>
<feature type="region of interest" description="Disordered" evidence="1">
    <location>
        <begin position="363"/>
        <end position="383"/>
    </location>
</feature>
<dbReference type="InterPro" id="IPR013783">
    <property type="entry name" value="Ig-like_fold"/>
</dbReference>
<evidence type="ECO:0000256" key="1">
    <source>
        <dbReference type="SAM" id="MobiDB-lite"/>
    </source>
</evidence>
<organism evidence="4 5">
    <name type="scientific">Halarchaeum acidiphilum MH1-52-1</name>
    <dbReference type="NCBI Taxonomy" id="1261545"/>
    <lineage>
        <taxon>Archaea</taxon>
        <taxon>Methanobacteriati</taxon>
        <taxon>Methanobacteriota</taxon>
        <taxon>Stenosarchaea group</taxon>
        <taxon>Halobacteria</taxon>
        <taxon>Halobacteriales</taxon>
        <taxon>Halobacteriaceae</taxon>
    </lineage>
</organism>
<accession>U2YRZ0</accession>
<feature type="domain" description="CARDB" evidence="3">
    <location>
        <begin position="55"/>
        <end position="134"/>
    </location>
</feature>
<keyword evidence="2" id="KW-1133">Transmembrane helix</keyword>
<evidence type="ECO:0000259" key="3">
    <source>
        <dbReference type="Pfam" id="PF07705"/>
    </source>
</evidence>
<evidence type="ECO:0000313" key="4">
    <source>
        <dbReference type="EMBL" id="GAD51502.1"/>
    </source>
</evidence>
<keyword evidence="5" id="KW-1185">Reference proteome</keyword>
<keyword evidence="2" id="KW-0812">Transmembrane</keyword>
<evidence type="ECO:0000313" key="5">
    <source>
        <dbReference type="Proteomes" id="UP000016986"/>
    </source>
</evidence>
<dbReference type="eggNOG" id="arCOG04400">
    <property type="taxonomic scope" value="Archaea"/>
</dbReference>
<sequence>MARMKVGGRLGTLLVTALVITAALGAVAPAASAASSSSGGSSGSSSDNTSAYVTVGNVTVNPDNPVTNERTTITATLQNAESGSESVQITQVSLQGGSTYVAADDVGTLGPGASVQVPFSTSFDSAGWKHLTVVLRGIQESGSVVVIKKPVYVKVDEATVDPGVTAKATVENGSSVLEATLAEHGTVDLEDAQLDAVVDGETVATKSLADVDGQSERTVTFDGTDIPAGNVTLVARYTAQDEDGSASTSLRYTPQDTGKMDVTGLEVSGGAGSYTINGDASNLGSADAESVVVSVVDSSSISQTESYYVGEVETSEFATFEVSADVTSDVDSIPVRLSYAANGEQHSQIVNVDVSDTNAGTAFGSASASGSASGRSGPPGGAGGGLPTTKIAIVVGVIVLLAAAVLVHRWRNP</sequence>
<comment type="caution">
    <text evidence="4">The sequence shown here is derived from an EMBL/GenBank/DDBJ whole genome shotgun (WGS) entry which is preliminary data.</text>
</comment>
<proteinExistence type="predicted"/>
<dbReference type="OrthoDB" id="65070at2157"/>
<dbReference type="EMBL" id="BATA01000003">
    <property type="protein sequence ID" value="GAD51502.1"/>
    <property type="molecule type" value="Genomic_DNA"/>
</dbReference>
<dbReference type="AlphaFoldDB" id="U2YRZ0"/>